<feature type="region of interest" description="Disordered" evidence="1">
    <location>
        <begin position="728"/>
        <end position="752"/>
    </location>
</feature>
<accession>A0ABR3ZRU0</accession>
<evidence type="ECO:0000256" key="1">
    <source>
        <dbReference type="SAM" id="MobiDB-lite"/>
    </source>
</evidence>
<sequence>MPKQYVLFGRLLPPITTRRITVLISAVFIFAVFSVIVTLPSAVPTGPSLSKFADHKFSIPQFKSHPQWTNKWSSSLNPFRPKSHAPPRQKDDSHEDSAWFSDWKWLSTPFSSSFTLDESRALLPPLLDRPPIYCYYDTAIEREKKLADAESALLLTWRRAWWAQGFRPVLLSSAEAMNNPRYEELQRIKVTPGAKADIMRWLAWENMGGGLLASYLVLPMGPRTDPLLSFLRRGEYPTLTRWEGLSDGLFAGGKEDIANAIKLVLSNPTIVNAETFLEAIPPVTDLPPVKAAPVPETPAKVATPAKAAGGAAGAPGAAGAAGAAAGGVVAGGAAKQAAPAAAASAPAKAALLGAVPVQAAPAAKSSLPPLEAAIPEKPIAAKKIAARAIDPAGAVGGTVEDDHNDMKAKTKDYPFIVDDTPTAIAFYDTQTVAMKYTKVGDFVHRDRAGGLASLNQLINAHLHIAWQNLFSSGIAVLKPHAEHTTTMIEAGTDLATRLAQCSVSPLEASCPPNMPKCEPCVSRQPMRVRTPPTYRNTSTLFTIGTVPHPYTFQSVAHKQGAIDVSWLRRKSQRDAWLFDITKELLGTGVAGGARVLKFKRAVAGEFAEGHTLWISAEQPLPTDVDWHFGFAIPAQGEGIKKGESKTPVPGPERLPPPHHDKDDGPVASADALAKERDLLAKAKKFGVSKSKKDVAIRSAVEAWNLADTEAWKFARAYLARAYKERATWEKEEAKYSGGAGSELGRRDGGMFS</sequence>
<keyword evidence="2" id="KW-0812">Transmembrane</keyword>
<feature type="region of interest" description="Disordered" evidence="1">
    <location>
        <begin position="638"/>
        <end position="666"/>
    </location>
</feature>
<keyword evidence="2" id="KW-0472">Membrane</keyword>
<dbReference type="PANTHER" id="PTHR42055:SF1">
    <property type="entry name" value="YALI0E03476P"/>
    <property type="match status" value="1"/>
</dbReference>
<proteinExistence type="predicted"/>
<name>A0ABR3ZRU0_9PEZI</name>
<dbReference type="PANTHER" id="PTHR42055">
    <property type="entry name" value="YALI0E03476P"/>
    <property type="match status" value="1"/>
</dbReference>
<dbReference type="EMBL" id="JAWCUI010000001">
    <property type="protein sequence ID" value="KAL1903398.1"/>
    <property type="molecule type" value="Genomic_DNA"/>
</dbReference>
<dbReference type="Proteomes" id="UP001583186">
    <property type="component" value="Unassembled WGS sequence"/>
</dbReference>
<keyword evidence="4" id="KW-1185">Reference proteome</keyword>
<evidence type="ECO:0000256" key="2">
    <source>
        <dbReference type="SAM" id="Phobius"/>
    </source>
</evidence>
<feature type="compositionally biased region" description="Basic and acidic residues" evidence="1">
    <location>
        <begin position="743"/>
        <end position="752"/>
    </location>
</feature>
<feature type="transmembrane region" description="Helical" evidence="2">
    <location>
        <begin position="20"/>
        <end position="43"/>
    </location>
</feature>
<reference evidence="3 4" key="1">
    <citation type="journal article" date="2024" name="IMA Fungus">
        <title>IMA Genome - F19 : A genome assembly and annotation guide to empower mycologists, including annotated draft genome sequences of Ceratocystis pirilliformis, Diaporthe australafricana, Fusarium ophioides, Paecilomyces lecythidis, and Sporothrix stenoceras.</title>
        <authorList>
            <person name="Aylward J."/>
            <person name="Wilson A.M."/>
            <person name="Visagie C.M."/>
            <person name="Spraker J."/>
            <person name="Barnes I."/>
            <person name="Buitendag C."/>
            <person name="Ceriani C."/>
            <person name="Del Mar Angel L."/>
            <person name="du Plessis D."/>
            <person name="Fuchs T."/>
            <person name="Gasser K."/>
            <person name="Kramer D."/>
            <person name="Li W."/>
            <person name="Munsamy K."/>
            <person name="Piso A."/>
            <person name="Price J.L."/>
            <person name="Sonnekus B."/>
            <person name="Thomas C."/>
            <person name="van der Nest A."/>
            <person name="van Dijk A."/>
            <person name="van Heerden A."/>
            <person name="van Vuuren N."/>
            <person name="Yilmaz N."/>
            <person name="Duong T.A."/>
            <person name="van der Merwe N.A."/>
            <person name="Wingfield M.J."/>
            <person name="Wingfield B.D."/>
        </authorList>
    </citation>
    <scope>NUCLEOTIDE SEQUENCE [LARGE SCALE GENOMIC DNA]</scope>
    <source>
        <strain evidence="3 4">CMW 5346</strain>
    </source>
</reference>
<organism evidence="3 4">
    <name type="scientific">Sporothrix stenoceras</name>
    <dbReference type="NCBI Taxonomy" id="5173"/>
    <lineage>
        <taxon>Eukaryota</taxon>
        <taxon>Fungi</taxon>
        <taxon>Dikarya</taxon>
        <taxon>Ascomycota</taxon>
        <taxon>Pezizomycotina</taxon>
        <taxon>Sordariomycetes</taxon>
        <taxon>Sordariomycetidae</taxon>
        <taxon>Ophiostomatales</taxon>
        <taxon>Ophiostomataceae</taxon>
        <taxon>Sporothrix</taxon>
    </lineage>
</organism>
<evidence type="ECO:0000313" key="4">
    <source>
        <dbReference type="Proteomes" id="UP001583186"/>
    </source>
</evidence>
<keyword evidence="2" id="KW-1133">Transmembrane helix</keyword>
<comment type="caution">
    <text evidence="3">The sequence shown here is derived from an EMBL/GenBank/DDBJ whole genome shotgun (WGS) entry which is preliminary data.</text>
</comment>
<evidence type="ECO:0000313" key="3">
    <source>
        <dbReference type="EMBL" id="KAL1903398.1"/>
    </source>
</evidence>
<gene>
    <name evidence="3" type="ORF">Sste5346_000024</name>
</gene>
<feature type="compositionally biased region" description="Basic and acidic residues" evidence="1">
    <location>
        <begin position="655"/>
        <end position="664"/>
    </location>
</feature>
<protein>
    <submittedName>
        <fullName evidence="3">Uncharacterized protein</fullName>
    </submittedName>
</protein>